<dbReference type="STRING" id="1430440.MGMSRv2__3758"/>
<dbReference type="Proteomes" id="UP000018922">
    <property type="component" value="Chromosome I"/>
</dbReference>
<dbReference type="InterPro" id="IPR012827">
    <property type="entry name" value="Hemerythrin_metal-bd"/>
</dbReference>
<evidence type="ECO:0000313" key="7">
    <source>
        <dbReference type="EMBL" id="CDL00973.1"/>
    </source>
</evidence>
<comment type="similarity">
    <text evidence="1">Belongs to the hemerythrin family.</text>
</comment>
<dbReference type="InterPro" id="IPR050595">
    <property type="entry name" value="Bact_response_regulator"/>
</dbReference>
<protein>
    <recommendedName>
        <fullName evidence="6">Response regulatory domain-containing protein</fullName>
    </recommendedName>
</protein>
<dbReference type="InterPro" id="IPR012312">
    <property type="entry name" value="Hemerythrin-like"/>
</dbReference>
<gene>
    <name evidence="7" type="ordered locus">MGMSRv2__3758</name>
</gene>
<keyword evidence="2 5" id="KW-0597">Phosphoprotein</keyword>
<dbReference type="AlphaFoldDB" id="V6F8H2"/>
<evidence type="ECO:0000313" key="8">
    <source>
        <dbReference type="Proteomes" id="UP000018922"/>
    </source>
</evidence>
<dbReference type="InterPro" id="IPR011006">
    <property type="entry name" value="CheY-like_superfamily"/>
</dbReference>
<feature type="domain" description="Response regulatory" evidence="6">
    <location>
        <begin position="12"/>
        <end position="130"/>
    </location>
</feature>
<proteinExistence type="inferred from homology"/>
<dbReference type="GO" id="GO:0046872">
    <property type="term" value="F:metal ion binding"/>
    <property type="evidence" value="ECO:0007669"/>
    <property type="project" value="UniProtKB-KW"/>
</dbReference>
<organism evidence="7 8">
    <name type="scientific">Magnetospirillum gryphiswaldense (strain DSM 6361 / JCM 21280 / NBRC 15271 / MSR-1)</name>
    <dbReference type="NCBI Taxonomy" id="431944"/>
    <lineage>
        <taxon>Bacteria</taxon>
        <taxon>Pseudomonadati</taxon>
        <taxon>Pseudomonadota</taxon>
        <taxon>Alphaproteobacteria</taxon>
        <taxon>Rhodospirillales</taxon>
        <taxon>Rhodospirillaceae</taxon>
        <taxon>Magnetospirillum</taxon>
    </lineage>
</organism>
<reference evidence="7 8" key="1">
    <citation type="journal article" date="2014" name="Genome Announc.">
        <title>Complete genome sequence of Magnetospirillum gryphiswaldense MSR-1.</title>
        <authorList>
            <person name="Wang X."/>
            <person name="Wang Q."/>
            <person name="Zhang W."/>
            <person name="Wang Y."/>
            <person name="Li L."/>
            <person name="Wen T."/>
            <person name="Zhang T."/>
            <person name="Zhang Y."/>
            <person name="Xu J."/>
            <person name="Hu J."/>
            <person name="Li S."/>
            <person name="Liu L."/>
            <person name="Liu J."/>
            <person name="Jiang W."/>
            <person name="Tian J."/>
            <person name="Li Y."/>
            <person name="Schuler D."/>
            <person name="Wang L."/>
            <person name="Li J."/>
        </authorList>
    </citation>
    <scope>NUCLEOTIDE SEQUENCE [LARGE SCALE GENOMIC DNA]</scope>
    <source>
        <strain evidence="8">DSM 6361 / JCM 21280 / NBRC 15271 / MSR-1</strain>
    </source>
</reference>
<dbReference type="CDD" id="cd12107">
    <property type="entry name" value="Hemerythrin"/>
    <property type="match status" value="1"/>
</dbReference>
<keyword evidence="4" id="KW-0408">Iron</keyword>
<accession>V6F8H2</accession>
<dbReference type="PROSITE" id="PS00550">
    <property type="entry name" value="HEMERYTHRINS"/>
    <property type="match status" value="1"/>
</dbReference>
<dbReference type="HOGENOM" id="CLU_893713_0_0_5"/>
<dbReference type="PANTHER" id="PTHR44591">
    <property type="entry name" value="STRESS RESPONSE REGULATOR PROTEIN 1"/>
    <property type="match status" value="1"/>
</dbReference>
<dbReference type="Gene3D" id="1.20.120.50">
    <property type="entry name" value="Hemerythrin-like"/>
    <property type="match status" value="1"/>
</dbReference>
<dbReference type="Pfam" id="PF01814">
    <property type="entry name" value="Hemerythrin"/>
    <property type="match status" value="1"/>
</dbReference>
<dbReference type="PROSITE" id="PS50110">
    <property type="entry name" value="RESPONSE_REGULATORY"/>
    <property type="match status" value="1"/>
</dbReference>
<keyword evidence="8" id="KW-1185">Reference proteome</keyword>
<dbReference type="InterPro" id="IPR001789">
    <property type="entry name" value="Sig_transdc_resp-reg_receiver"/>
</dbReference>
<dbReference type="NCBIfam" id="NF033749">
    <property type="entry name" value="bact_hemeryth"/>
    <property type="match status" value="1"/>
</dbReference>
<dbReference type="Gene3D" id="3.40.50.2300">
    <property type="match status" value="1"/>
</dbReference>
<dbReference type="EMBL" id="HG794546">
    <property type="protein sequence ID" value="CDL00973.1"/>
    <property type="molecule type" value="Genomic_DNA"/>
</dbReference>
<dbReference type="Pfam" id="PF00072">
    <property type="entry name" value="Response_reg"/>
    <property type="match status" value="1"/>
</dbReference>
<dbReference type="GO" id="GO:0000160">
    <property type="term" value="P:phosphorelay signal transduction system"/>
    <property type="evidence" value="ECO:0007669"/>
    <property type="project" value="InterPro"/>
</dbReference>
<evidence type="ECO:0000256" key="4">
    <source>
        <dbReference type="ARBA" id="ARBA00023004"/>
    </source>
</evidence>
<dbReference type="CDD" id="cd00156">
    <property type="entry name" value="REC"/>
    <property type="match status" value="1"/>
</dbReference>
<dbReference type="InterPro" id="IPR016131">
    <property type="entry name" value="Haemerythrin_Fe_BS"/>
</dbReference>
<dbReference type="SUPFAM" id="SSF47188">
    <property type="entry name" value="Hemerythrin-like"/>
    <property type="match status" value="1"/>
</dbReference>
<feature type="modified residue" description="4-aspartylphosphate" evidence="5">
    <location>
        <position position="61"/>
    </location>
</feature>
<dbReference type="SMART" id="SM00448">
    <property type="entry name" value="REC"/>
    <property type="match status" value="1"/>
</dbReference>
<evidence type="ECO:0000259" key="6">
    <source>
        <dbReference type="PROSITE" id="PS50110"/>
    </source>
</evidence>
<evidence type="ECO:0000256" key="5">
    <source>
        <dbReference type="PROSITE-ProRule" id="PRU00169"/>
    </source>
</evidence>
<dbReference type="SUPFAM" id="SSF52172">
    <property type="entry name" value="CheY-like"/>
    <property type="match status" value="1"/>
</dbReference>
<dbReference type="eggNOG" id="COG0784">
    <property type="taxonomic scope" value="Bacteria"/>
</dbReference>
<dbReference type="InterPro" id="IPR035938">
    <property type="entry name" value="Hemerythrin-like_sf"/>
</dbReference>
<dbReference type="PANTHER" id="PTHR44591:SF3">
    <property type="entry name" value="RESPONSE REGULATORY DOMAIN-CONTAINING PROTEIN"/>
    <property type="match status" value="1"/>
</dbReference>
<evidence type="ECO:0000256" key="1">
    <source>
        <dbReference type="ARBA" id="ARBA00010587"/>
    </source>
</evidence>
<evidence type="ECO:0000256" key="2">
    <source>
        <dbReference type="ARBA" id="ARBA00022553"/>
    </source>
</evidence>
<dbReference type="KEGG" id="mgy:MGMSRv2__3758"/>
<dbReference type="eggNOG" id="COG2703">
    <property type="taxonomic scope" value="Bacteria"/>
</dbReference>
<name>V6F8H2_MAGGM</name>
<evidence type="ECO:0000256" key="3">
    <source>
        <dbReference type="ARBA" id="ARBA00022723"/>
    </source>
</evidence>
<dbReference type="NCBIfam" id="TIGR02481">
    <property type="entry name" value="hemeryth_dom"/>
    <property type="match status" value="1"/>
</dbReference>
<keyword evidence="3" id="KW-0479">Metal-binding</keyword>
<sequence>MTFKRFDSEGVVVLLIDDDRTTMMLLSKVVVAMGATVLTASDGARGLSLAHEHKPTAIICDYHMTPVGGASFLAGLRNSSEDDVSKIPVIMFTAETDEATMAKLNLLGATECITKPFNPKGLSQTLYAVTHVCHMSSLVEPPDFPCLPNAQGWKDPGQDALPEWSQEMSVGNDTLDADHKAFFELARNISEALRHKDDSHFTIASSMNMLGEYVAGHFYREENALRALGYNNLAQHHHKHRMFHGRIKAIAEAYQHGTFSVVDNLPSLVTEWLRQHIMVEDMQYKRWMRDSAVDNRPLGLLALEAEDKYSA</sequence>